<evidence type="ECO:0000313" key="2">
    <source>
        <dbReference type="Proteomes" id="UP001194468"/>
    </source>
</evidence>
<dbReference type="Proteomes" id="UP001194468">
    <property type="component" value="Unassembled WGS sequence"/>
</dbReference>
<name>A0AAD4BKM9_BOLED</name>
<organism evidence="1 2">
    <name type="scientific">Boletus edulis BED1</name>
    <dbReference type="NCBI Taxonomy" id="1328754"/>
    <lineage>
        <taxon>Eukaryota</taxon>
        <taxon>Fungi</taxon>
        <taxon>Dikarya</taxon>
        <taxon>Basidiomycota</taxon>
        <taxon>Agaricomycotina</taxon>
        <taxon>Agaricomycetes</taxon>
        <taxon>Agaricomycetidae</taxon>
        <taxon>Boletales</taxon>
        <taxon>Boletineae</taxon>
        <taxon>Boletaceae</taxon>
        <taxon>Boletoideae</taxon>
        <taxon>Boletus</taxon>
    </lineage>
</organism>
<dbReference type="EMBL" id="WHUW01000032">
    <property type="protein sequence ID" value="KAF8433716.1"/>
    <property type="molecule type" value="Genomic_DNA"/>
</dbReference>
<proteinExistence type="predicted"/>
<keyword evidence="2" id="KW-1185">Reference proteome</keyword>
<gene>
    <name evidence="1" type="ORF">L210DRAFT_3555926</name>
</gene>
<reference evidence="1" key="2">
    <citation type="journal article" date="2020" name="Nat. Commun.">
        <title>Large-scale genome sequencing of mycorrhizal fungi provides insights into the early evolution of symbiotic traits.</title>
        <authorList>
            <person name="Miyauchi S."/>
            <person name="Kiss E."/>
            <person name="Kuo A."/>
            <person name="Drula E."/>
            <person name="Kohler A."/>
            <person name="Sanchez-Garcia M."/>
            <person name="Morin E."/>
            <person name="Andreopoulos B."/>
            <person name="Barry K.W."/>
            <person name="Bonito G."/>
            <person name="Buee M."/>
            <person name="Carver A."/>
            <person name="Chen C."/>
            <person name="Cichocki N."/>
            <person name="Clum A."/>
            <person name="Culley D."/>
            <person name="Crous P.W."/>
            <person name="Fauchery L."/>
            <person name="Girlanda M."/>
            <person name="Hayes R.D."/>
            <person name="Keri Z."/>
            <person name="LaButti K."/>
            <person name="Lipzen A."/>
            <person name="Lombard V."/>
            <person name="Magnuson J."/>
            <person name="Maillard F."/>
            <person name="Murat C."/>
            <person name="Nolan M."/>
            <person name="Ohm R.A."/>
            <person name="Pangilinan J."/>
            <person name="Pereira M.F."/>
            <person name="Perotto S."/>
            <person name="Peter M."/>
            <person name="Pfister S."/>
            <person name="Riley R."/>
            <person name="Sitrit Y."/>
            <person name="Stielow J.B."/>
            <person name="Szollosi G."/>
            <person name="Zifcakova L."/>
            <person name="Stursova M."/>
            <person name="Spatafora J.W."/>
            <person name="Tedersoo L."/>
            <person name="Vaario L.M."/>
            <person name="Yamada A."/>
            <person name="Yan M."/>
            <person name="Wang P."/>
            <person name="Xu J."/>
            <person name="Bruns T."/>
            <person name="Baldrian P."/>
            <person name="Vilgalys R."/>
            <person name="Dunand C."/>
            <person name="Henrissat B."/>
            <person name="Grigoriev I.V."/>
            <person name="Hibbett D."/>
            <person name="Nagy L.G."/>
            <person name="Martin F.M."/>
        </authorList>
    </citation>
    <scope>NUCLEOTIDE SEQUENCE</scope>
    <source>
        <strain evidence="1">BED1</strain>
    </source>
</reference>
<comment type="caution">
    <text evidence="1">The sequence shown here is derived from an EMBL/GenBank/DDBJ whole genome shotgun (WGS) entry which is preliminary data.</text>
</comment>
<sequence length="111" mass="12590">MVRSSQLSEYVTVCASAVLLMGRVPALGARHRSCLFTGTGETLWLRCVTRFLSDPLGGEGSYILIKYHLLRIFRFVFGKHGHAFCDRRHERRNLLTGNCTAQLVHWHGFSP</sequence>
<accession>A0AAD4BKM9</accession>
<protein>
    <submittedName>
        <fullName evidence="1">Uncharacterized protein</fullName>
    </submittedName>
</protein>
<dbReference type="AlphaFoldDB" id="A0AAD4BKM9"/>
<evidence type="ECO:0000313" key="1">
    <source>
        <dbReference type="EMBL" id="KAF8433716.1"/>
    </source>
</evidence>
<reference evidence="1" key="1">
    <citation type="submission" date="2019-10" db="EMBL/GenBank/DDBJ databases">
        <authorList>
            <consortium name="DOE Joint Genome Institute"/>
            <person name="Kuo A."/>
            <person name="Miyauchi S."/>
            <person name="Kiss E."/>
            <person name="Drula E."/>
            <person name="Kohler A."/>
            <person name="Sanchez-Garcia M."/>
            <person name="Andreopoulos B."/>
            <person name="Barry K.W."/>
            <person name="Bonito G."/>
            <person name="Buee M."/>
            <person name="Carver A."/>
            <person name="Chen C."/>
            <person name="Cichocki N."/>
            <person name="Clum A."/>
            <person name="Culley D."/>
            <person name="Crous P.W."/>
            <person name="Fauchery L."/>
            <person name="Girlanda M."/>
            <person name="Hayes R."/>
            <person name="Keri Z."/>
            <person name="LaButti K."/>
            <person name="Lipzen A."/>
            <person name="Lombard V."/>
            <person name="Magnuson J."/>
            <person name="Maillard F."/>
            <person name="Morin E."/>
            <person name="Murat C."/>
            <person name="Nolan M."/>
            <person name="Ohm R."/>
            <person name="Pangilinan J."/>
            <person name="Pereira M."/>
            <person name="Perotto S."/>
            <person name="Peter M."/>
            <person name="Riley R."/>
            <person name="Sitrit Y."/>
            <person name="Stielow B."/>
            <person name="Szollosi G."/>
            <person name="Zifcakova L."/>
            <person name="Stursova M."/>
            <person name="Spatafora J.W."/>
            <person name="Tedersoo L."/>
            <person name="Vaario L.-M."/>
            <person name="Yamada A."/>
            <person name="Yan M."/>
            <person name="Wang P."/>
            <person name="Xu J."/>
            <person name="Bruns T."/>
            <person name="Baldrian P."/>
            <person name="Vilgalys R."/>
            <person name="Henrissat B."/>
            <person name="Grigoriev I.V."/>
            <person name="Hibbett D."/>
            <person name="Nagy L.G."/>
            <person name="Martin F.M."/>
        </authorList>
    </citation>
    <scope>NUCLEOTIDE SEQUENCE</scope>
    <source>
        <strain evidence="1">BED1</strain>
    </source>
</reference>